<dbReference type="Proteomes" id="UP001177140">
    <property type="component" value="Unassembled WGS sequence"/>
</dbReference>
<keyword evidence="1" id="KW-1133">Transmembrane helix</keyword>
<proteinExistence type="predicted"/>
<evidence type="ECO:0000313" key="2">
    <source>
        <dbReference type="EMBL" id="MCL7029140.1"/>
    </source>
</evidence>
<evidence type="ECO:0000313" key="3">
    <source>
        <dbReference type="Proteomes" id="UP001177140"/>
    </source>
</evidence>
<dbReference type="AlphaFoldDB" id="A0AA41S568"/>
<reference evidence="2" key="1">
    <citation type="submission" date="2022-03" db="EMBL/GenBank/DDBJ databases">
        <title>A functionally conserved STORR gene fusion in Papaver species that diverged 16.8 million years ago.</title>
        <authorList>
            <person name="Catania T."/>
        </authorList>
    </citation>
    <scope>NUCLEOTIDE SEQUENCE</scope>
    <source>
        <strain evidence="2">S-191538</strain>
    </source>
</reference>
<feature type="transmembrane region" description="Helical" evidence="1">
    <location>
        <begin position="12"/>
        <end position="34"/>
    </location>
</feature>
<feature type="non-terminal residue" evidence="2">
    <location>
        <position position="119"/>
    </location>
</feature>
<dbReference type="EMBL" id="JAJJMA010087061">
    <property type="protein sequence ID" value="MCL7029140.1"/>
    <property type="molecule type" value="Genomic_DNA"/>
</dbReference>
<gene>
    <name evidence="2" type="ORF">MKW94_009954</name>
</gene>
<keyword evidence="3" id="KW-1185">Reference proteome</keyword>
<keyword evidence="1" id="KW-0472">Membrane</keyword>
<sequence>MLVVRSLVDICTYMILLAFLICSIRMTVLSLFVLSKVWWNDVLSSSIQTDTGANLALAMDGRWLFMGGWNKIVNVQELSCDELRINVRPIGSIPCDSVVTALSYREGKLYVGFADSIVK</sequence>
<keyword evidence="1" id="KW-0812">Transmembrane</keyword>
<organism evidence="2 3">
    <name type="scientific">Papaver nudicaule</name>
    <name type="common">Iceland poppy</name>
    <dbReference type="NCBI Taxonomy" id="74823"/>
    <lineage>
        <taxon>Eukaryota</taxon>
        <taxon>Viridiplantae</taxon>
        <taxon>Streptophyta</taxon>
        <taxon>Embryophyta</taxon>
        <taxon>Tracheophyta</taxon>
        <taxon>Spermatophyta</taxon>
        <taxon>Magnoliopsida</taxon>
        <taxon>Ranunculales</taxon>
        <taxon>Papaveraceae</taxon>
        <taxon>Papaveroideae</taxon>
        <taxon>Papaver</taxon>
    </lineage>
</organism>
<evidence type="ECO:0000256" key="1">
    <source>
        <dbReference type="SAM" id="Phobius"/>
    </source>
</evidence>
<comment type="caution">
    <text evidence="2">The sequence shown here is derived from an EMBL/GenBank/DDBJ whole genome shotgun (WGS) entry which is preliminary data.</text>
</comment>
<accession>A0AA41S568</accession>
<name>A0AA41S568_PAPNU</name>
<protein>
    <submittedName>
        <fullName evidence="2">Uncharacterized protein</fullName>
    </submittedName>
</protein>